<organism evidence="14 15">
    <name type="scientific">Macrostomum lignano</name>
    <dbReference type="NCBI Taxonomy" id="282301"/>
    <lineage>
        <taxon>Eukaryota</taxon>
        <taxon>Metazoa</taxon>
        <taxon>Spiralia</taxon>
        <taxon>Lophotrochozoa</taxon>
        <taxon>Platyhelminthes</taxon>
        <taxon>Rhabditophora</taxon>
        <taxon>Macrostomorpha</taxon>
        <taxon>Macrostomida</taxon>
        <taxon>Macrostomidae</taxon>
        <taxon>Macrostomum</taxon>
    </lineage>
</organism>
<evidence type="ECO:0000256" key="5">
    <source>
        <dbReference type="ARBA" id="ARBA00023065"/>
    </source>
</evidence>
<keyword evidence="10" id="KW-0732">Signal</keyword>
<dbReference type="GO" id="GO:0099604">
    <property type="term" value="F:ligand-gated calcium channel activity"/>
    <property type="evidence" value="ECO:0007669"/>
    <property type="project" value="TreeGrafter"/>
</dbReference>
<dbReference type="Pfam" id="PF00520">
    <property type="entry name" value="Ion_trans"/>
    <property type="match status" value="1"/>
</dbReference>
<evidence type="ECO:0000259" key="11">
    <source>
        <dbReference type="Pfam" id="PF00520"/>
    </source>
</evidence>
<gene>
    <name evidence="14" type="ORF">BOX15_Mlig004998g1</name>
</gene>
<protein>
    <recommendedName>
        <fullName evidence="16">TRPM SLOG domain-containing protein</fullName>
    </recommendedName>
</protein>
<evidence type="ECO:0000259" key="12">
    <source>
        <dbReference type="Pfam" id="PF18139"/>
    </source>
</evidence>
<keyword evidence="4 9" id="KW-1133">Transmembrane helix</keyword>
<dbReference type="OrthoDB" id="310870at2759"/>
<evidence type="ECO:0008006" key="16">
    <source>
        <dbReference type="Google" id="ProtNLM"/>
    </source>
</evidence>
<feature type="transmembrane region" description="Helical" evidence="9">
    <location>
        <begin position="984"/>
        <end position="1003"/>
    </location>
</feature>
<feature type="compositionally biased region" description="Low complexity" evidence="8">
    <location>
        <begin position="1400"/>
        <end position="1411"/>
    </location>
</feature>
<dbReference type="STRING" id="282301.A0A267G848"/>
<feature type="compositionally biased region" description="Basic and acidic residues" evidence="8">
    <location>
        <begin position="1416"/>
        <end position="1427"/>
    </location>
</feature>
<feature type="domain" description="TRPM-like" evidence="13">
    <location>
        <begin position="517"/>
        <end position="769"/>
    </location>
</feature>
<dbReference type="InterPro" id="IPR050927">
    <property type="entry name" value="TRPM"/>
</dbReference>
<feature type="compositionally biased region" description="Polar residues" evidence="8">
    <location>
        <begin position="837"/>
        <end position="848"/>
    </location>
</feature>
<dbReference type="Pfam" id="PF18139">
    <property type="entry name" value="LSDAT_euk"/>
    <property type="match status" value="1"/>
</dbReference>
<feature type="region of interest" description="Disordered" evidence="8">
    <location>
        <begin position="1363"/>
        <end position="1427"/>
    </location>
</feature>
<evidence type="ECO:0000256" key="8">
    <source>
        <dbReference type="SAM" id="MobiDB-lite"/>
    </source>
</evidence>
<feature type="signal peptide" evidence="10">
    <location>
        <begin position="1"/>
        <end position="19"/>
    </location>
</feature>
<dbReference type="Proteomes" id="UP000215902">
    <property type="component" value="Unassembled WGS sequence"/>
</dbReference>
<evidence type="ECO:0000256" key="1">
    <source>
        <dbReference type="ARBA" id="ARBA00004141"/>
    </source>
</evidence>
<evidence type="ECO:0000256" key="6">
    <source>
        <dbReference type="ARBA" id="ARBA00023136"/>
    </source>
</evidence>
<comment type="subcellular location">
    <subcellularLocation>
        <location evidence="1">Membrane</location>
        <topology evidence="1">Multi-pass membrane protein</topology>
    </subcellularLocation>
</comment>
<sequence length="1427" mass="160656">PSTKLVFFVLFFFSGKLRAHYRKQQCLYCSVSGSRKLIIICKSYLSELMDSGSEYGDFSDYEDEGDGLPNGLAMHSMVTEPERDIYSSFQKRECFQFVPRANSPRICCCNRSAAWHASKAAAAAAVTDITDASADTLSRTARLPKRWTVDGCTATTRTDAYGVLRFENFEFTRLGQNAKYIRLDCLNSRPNLLWKLLTKTWRIPEPELIVSVTGGAKKMRPMSDKIIKKLRQGIINIATKTKTWIVTGGFNLGTNKLVGEAIRDYQLAGGSERDVVLIGVCPWGSVRDKECLLVSEDKSLEDDLPVSTYRNPDNTAPVKGQAVLEPHHTHFLLCDDGTESMFGAEIDFRASFEKKVAEQMVRRRSRGDGSDLRSVTPCVHLIIEGGRKDVQAALVSVETGSPVVVVKGSGRAANVIAYICENTELERYEIEAITEEHFSSEFEPNSSEMRSLVDWLMKLAEPDYQRMLNVYDAESMDPNEQLDRVILTTFLRQTSLSVVTQLNMAMAWNRPDLAAQEIFSSERKAKWEQLTGRDLEYSMLRALARNQTEFVSLLFDHGINIGTLLNLETLAGLYSSLINKPDPQMMRLREQLDYLSSPLSSWLMTESKTVGYATHNESQTAYQERLLRAVGLYVSAKSGGVLRSPYPRRDRSSYQAEDLLIWSIVVQRTDMARIIWRQTSDTIASALVSAMMLRNMKSLAESEGSLEASAQLGAAADSFEGLAAGVLATCYAQDKQKTLDTLVRRLPVWDGQTLLTLADQGECMEFMSQQAVQTKISDIWIAGSKTYLPLWRTLICMLLPMLIPALIFDKWLLTSPPAGESTGAGGDRHSSVRMKRSSVQPKTVSTRQSFDRHQQQQQQQHKQQGATPSLRKSQQQQQVSSGGHIQNPSFLQCVFMFYTSPQVKFISTVASAVVFLLLFSFVTLVTLKHPNEATEEEPQPSVLEFVLIGWMVSLIAEEIRQIFDRNKVSALEKLKDWFAHAWDVFDLVLNLMMISCILVRVFVTEEYFVWVRMTYALTLTMFYIRFMQFYLIHQTLGPKVVMVTRMINDTVFFFAILVVFLLAYGVAAQALLYPNSPLSWKLIKDVVYLPYWQMYGELQLGDILADDDKVSPDSPPIMPSNVTGRGFEGGGEGEESEAVHSPLVIVLFAFYMLITNVLLLNLLIAMFQHTFDLVQESSRKVWAYSRYQLIFEFHHRPFLCHPLTVLCHIANVLERLWRAACGRKAPTRDAFMVDYDSRTQRMLGAFVQQGTDKYLTARRSEYAQPDDEEDNWLLALERLDDVKYQVEHLESRLTASSRRKLTGIALQLESRSNTRLQLQKRQPDGPEAAEAEAEPAGPSIGDLSSRLQGVEAKLADIMQAVESLSSSLSSRRRGGSRKSKRKTRRSRADEREEGEEAEAARTSSTEAASAAVPFADKPEASPDGDSK</sequence>
<keyword evidence="3 9" id="KW-0812">Transmembrane</keyword>
<feature type="chain" id="PRO_5012402203" description="TRPM SLOG domain-containing protein" evidence="10">
    <location>
        <begin position="20"/>
        <end position="1427"/>
    </location>
</feature>
<feature type="domain" description="TRPM SLOG" evidence="12">
    <location>
        <begin position="178"/>
        <end position="457"/>
    </location>
</feature>
<name>A0A267G848_9PLAT</name>
<dbReference type="PANTHER" id="PTHR13800:SF12">
    <property type="entry name" value="TRANSIENT RECEPTOR POTENTIAL CATION CHANNEL SUBFAMILY M MEMBER-LIKE 2"/>
    <property type="match status" value="1"/>
</dbReference>
<reference evidence="14 15" key="1">
    <citation type="submission" date="2017-06" db="EMBL/GenBank/DDBJ databases">
        <title>A platform for efficient transgenesis in Macrostomum lignano, a flatworm model organism for stem cell research.</title>
        <authorList>
            <person name="Berezikov E."/>
        </authorList>
    </citation>
    <scope>NUCLEOTIDE SEQUENCE [LARGE SCALE GENOMIC DNA]</scope>
    <source>
        <strain evidence="14">DV1</strain>
        <tissue evidence="14">Whole organism</tissue>
    </source>
</reference>
<evidence type="ECO:0000256" key="10">
    <source>
        <dbReference type="SAM" id="SignalP"/>
    </source>
</evidence>
<feature type="transmembrane region" description="Helical" evidence="9">
    <location>
        <begin position="905"/>
        <end position="925"/>
    </location>
</feature>
<dbReference type="EMBL" id="NIVC01000487">
    <property type="protein sequence ID" value="PAA82191.1"/>
    <property type="molecule type" value="Genomic_DNA"/>
</dbReference>
<feature type="compositionally biased region" description="Polar residues" evidence="8">
    <location>
        <begin position="865"/>
        <end position="883"/>
    </location>
</feature>
<dbReference type="InterPro" id="IPR057366">
    <property type="entry name" value="TRPM-like"/>
</dbReference>
<evidence type="ECO:0000256" key="3">
    <source>
        <dbReference type="ARBA" id="ARBA00022692"/>
    </source>
</evidence>
<feature type="transmembrane region" description="Helical" evidence="9">
    <location>
        <begin position="1143"/>
        <end position="1167"/>
    </location>
</feature>
<feature type="transmembrane region" description="Helical" evidence="9">
    <location>
        <begin position="1009"/>
        <end position="1031"/>
    </location>
</feature>
<feature type="domain" description="Ion transport" evidence="11">
    <location>
        <begin position="912"/>
        <end position="1178"/>
    </location>
</feature>
<dbReference type="InterPro" id="IPR005821">
    <property type="entry name" value="Ion_trans_dom"/>
</dbReference>
<feature type="region of interest" description="Disordered" evidence="8">
    <location>
        <begin position="1313"/>
        <end position="1343"/>
    </location>
</feature>
<feature type="region of interest" description="Disordered" evidence="8">
    <location>
        <begin position="819"/>
        <end position="883"/>
    </location>
</feature>
<evidence type="ECO:0000313" key="15">
    <source>
        <dbReference type="Proteomes" id="UP000215902"/>
    </source>
</evidence>
<evidence type="ECO:0000313" key="14">
    <source>
        <dbReference type="EMBL" id="PAA82191.1"/>
    </source>
</evidence>
<evidence type="ECO:0000256" key="4">
    <source>
        <dbReference type="ARBA" id="ARBA00022989"/>
    </source>
</evidence>
<keyword evidence="2" id="KW-0813">Transport</keyword>
<keyword evidence="6 9" id="KW-0472">Membrane</keyword>
<feature type="compositionally biased region" description="Low complexity" evidence="8">
    <location>
        <begin position="855"/>
        <end position="864"/>
    </location>
</feature>
<feature type="compositionally biased region" description="Basic residues" evidence="8">
    <location>
        <begin position="1370"/>
        <end position="1385"/>
    </location>
</feature>
<comment type="caution">
    <text evidence="14">The sequence shown here is derived from an EMBL/GenBank/DDBJ whole genome shotgun (WGS) entry which is preliminary data.</text>
</comment>
<dbReference type="GO" id="GO:0005886">
    <property type="term" value="C:plasma membrane"/>
    <property type="evidence" value="ECO:0007669"/>
    <property type="project" value="TreeGrafter"/>
</dbReference>
<dbReference type="InterPro" id="IPR041491">
    <property type="entry name" value="TRPM_SLOG"/>
</dbReference>
<dbReference type="Pfam" id="PF25508">
    <property type="entry name" value="TRPM2"/>
    <property type="match status" value="1"/>
</dbReference>
<evidence type="ECO:0000256" key="7">
    <source>
        <dbReference type="ARBA" id="ARBA00023303"/>
    </source>
</evidence>
<accession>A0A267G848</accession>
<feature type="transmembrane region" description="Helical" evidence="9">
    <location>
        <begin position="1051"/>
        <end position="1072"/>
    </location>
</feature>
<keyword evidence="15" id="KW-1185">Reference proteome</keyword>
<dbReference type="PANTHER" id="PTHR13800">
    <property type="entry name" value="TRANSIENT RECEPTOR POTENTIAL CATION CHANNEL, SUBFAMILY M, MEMBER 6"/>
    <property type="match status" value="1"/>
</dbReference>
<evidence type="ECO:0000256" key="2">
    <source>
        <dbReference type="ARBA" id="ARBA00022448"/>
    </source>
</evidence>
<keyword evidence="5" id="KW-0406">Ion transport</keyword>
<evidence type="ECO:0000259" key="13">
    <source>
        <dbReference type="Pfam" id="PF25508"/>
    </source>
</evidence>
<keyword evidence="7" id="KW-0407">Ion channel</keyword>
<proteinExistence type="predicted"/>
<feature type="non-terminal residue" evidence="14">
    <location>
        <position position="1"/>
    </location>
</feature>
<evidence type="ECO:0000256" key="9">
    <source>
        <dbReference type="SAM" id="Phobius"/>
    </source>
</evidence>